<dbReference type="RefSeq" id="WP_187964093.1">
    <property type="nucleotide sequence ID" value="NZ_JACVDC010000004.1"/>
</dbReference>
<protein>
    <submittedName>
        <fullName evidence="2">Uncharacterized protein</fullName>
    </submittedName>
</protein>
<accession>A0A926JP76</accession>
<keyword evidence="1" id="KW-0812">Transmembrane</keyword>
<gene>
    <name evidence="2" type="ORF">IBL28_03090</name>
</gene>
<keyword evidence="3" id="KW-1185">Reference proteome</keyword>
<sequence length="517" mass="59013">MTLLVKVVTWVIVTVIKWVTYLACKIVMIVIKVVVKFVIRLLKFLVTFLVCIFTDPLEALKSIWEFWKDILDIIEDIFDFYKELVCNIIEYFNDIKTLNCSLTESFGWLGRVLFGFVDGVATTAQHLVETVCDLLSGVRDIVFGILNLNGCRISGGLTNIGTGIGHAILYVFGFAGWILVSGIANNVRKKKLKEIIDSSLKEAFGDNKDRIERIKDEMRFYSCPMGLPVEIDARRMAIRSDEYLWELHVGGNIDLFALAGQINGCAGKKWATQTASVLGEVVYTGTDIRVSYFDLKRFIKEGPGSVPEFTVYPIRLDRFENFLRVAKEKGYQLGLEFSWGTIRDYTIDRTFDPNNRFIPMDKPTQDEVFANFPREGINDPLCKVPALAIFQYLNDDPAFGLTSWFRPPPYENPCPVSQDRIRDYKRKSGLTFTDRIPAFVFKTVLVHELGHYFGLCHKNHNGLEYIMFSPEKSDKTVTGNTFLMYLLLSGGPFFTQNDVKETWRWLTQVAADSCLFP</sequence>
<dbReference type="SUPFAM" id="SSF55486">
    <property type="entry name" value="Metalloproteases ('zincins'), catalytic domain"/>
    <property type="match status" value="1"/>
</dbReference>
<reference evidence="2 3" key="1">
    <citation type="submission" date="2020-09" db="EMBL/GenBank/DDBJ databases">
        <title>Sinomicrobium weinanense sp. nov., a halophilic bacteria isolated from saline-alkali soil.</title>
        <authorList>
            <person name="Wu P."/>
            <person name="Ren H."/>
            <person name="Mei Y."/>
            <person name="Liang Y."/>
            <person name="Chen Z."/>
        </authorList>
    </citation>
    <scope>NUCLEOTIDE SEQUENCE [LARGE SCALE GENOMIC DNA]</scope>
    <source>
        <strain evidence="2 3">FJxs</strain>
    </source>
</reference>
<organism evidence="2 3">
    <name type="scientific">Sinomicrobium weinanense</name>
    <dbReference type="NCBI Taxonomy" id="2842200"/>
    <lineage>
        <taxon>Bacteria</taxon>
        <taxon>Pseudomonadati</taxon>
        <taxon>Bacteroidota</taxon>
        <taxon>Flavobacteriia</taxon>
        <taxon>Flavobacteriales</taxon>
        <taxon>Flavobacteriaceae</taxon>
        <taxon>Sinomicrobium</taxon>
    </lineage>
</organism>
<keyword evidence="1" id="KW-0472">Membrane</keyword>
<keyword evidence="1" id="KW-1133">Transmembrane helix</keyword>
<evidence type="ECO:0000313" key="2">
    <source>
        <dbReference type="EMBL" id="MBC9794940.1"/>
    </source>
</evidence>
<evidence type="ECO:0000256" key="1">
    <source>
        <dbReference type="SAM" id="Phobius"/>
    </source>
</evidence>
<feature type="transmembrane region" description="Helical" evidence="1">
    <location>
        <begin position="7"/>
        <end position="31"/>
    </location>
</feature>
<evidence type="ECO:0000313" key="3">
    <source>
        <dbReference type="Proteomes" id="UP000653730"/>
    </source>
</evidence>
<dbReference type="AlphaFoldDB" id="A0A926JP76"/>
<feature type="transmembrane region" description="Helical" evidence="1">
    <location>
        <begin position="167"/>
        <end position="184"/>
    </location>
</feature>
<comment type="caution">
    <text evidence="2">The sequence shown here is derived from an EMBL/GenBank/DDBJ whole genome shotgun (WGS) entry which is preliminary data.</text>
</comment>
<name>A0A926JP76_9FLAO</name>
<proteinExistence type="predicted"/>
<dbReference type="EMBL" id="JACVDC010000004">
    <property type="protein sequence ID" value="MBC9794940.1"/>
    <property type="molecule type" value="Genomic_DNA"/>
</dbReference>
<dbReference type="Proteomes" id="UP000653730">
    <property type="component" value="Unassembled WGS sequence"/>
</dbReference>